<evidence type="ECO:0000256" key="3">
    <source>
        <dbReference type="SAM" id="MobiDB-lite"/>
    </source>
</evidence>
<dbReference type="GO" id="GO:0004197">
    <property type="term" value="F:cysteine-type endopeptidase activity"/>
    <property type="evidence" value="ECO:0007669"/>
    <property type="project" value="InterPro"/>
</dbReference>
<evidence type="ECO:0000313" key="6">
    <source>
        <dbReference type="EMBL" id="JAD13327.1"/>
    </source>
</evidence>
<proteinExistence type="inferred from homology"/>
<dbReference type="PANTHER" id="PTHR10454">
    <property type="entry name" value="CASPASE"/>
    <property type="match status" value="1"/>
</dbReference>
<reference evidence="6" key="1">
    <citation type="submission" date="2014-11" db="EMBL/GenBank/DDBJ databases">
        <authorList>
            <person name="Geib S."/>
        </authorList>
    </citation>
    <scope>NUCLEOTIDE SEQUENCE</scope>
</reference>
<gene>
    <name evidence="6" type="primary">CASP1_1</name>
    <name evidence="6" type="ORF">g.19162</name>
</gene>
<feature type="region of interest" description="Disordered" evidence="3">
    <location>
        <begin position="269"/>
        <end position="297"/>
    </location>
</feature>
<dbReference type="InterPro" id="IPR015917">
    <property type="entry name" value="Pept_C14A"/>
</dbReference>
<comment type="similarity">
    <text evidence="1 2">Belongs to the peptidase C14A family.</text>
</comment>
<dbReference type="SMART" id="SM00115">
    <property type="entry name" value="CASc"/>
    <property type="match status" value="1"/>
</dbReference>
<evidence type="ECO:0000259" key="4">
    <source>
        <dbReference type="PROSITE" id="PS50207"/>
    </source>
</evidence>
<feature type="compositionally biased region" description="Polar residues" evidence="3">
    <location>
        <begin position="142"/>
        <end position="155"/>
    </location>
</feature>
<dbReference type="Pfam" id="PF00656">
    <property type="entry name" value="Peptidase_C14"/>
    <property type="match status" value="1"/>
</dbReference>
<feature type="region of interest" description="Disordered" evidence="3">
    <location>
        <begin position="1"/>
        <end position="23"/>
    </location>
</feature>
<feature type="compositionally biased region" description="Polar residues" evidence="3">
    <location>
        <begin position="285"/>
        <end position="297"/>
    </location>
</feature>
<protein>
    <submittedName>
        <fullName evidence="6">Caspase-1</fullName>
    </submittedName>
</protein>
<dbReference type="GO" id="GO:0005737">
    <property type="term" value="C:cytoplasm"/>
    <property type="evidence" value="ECO:0007669"/>
    <property type="project" value="TreeGrafter"/>
</dbReference>
<evidence type="ECO:0000256" key="1">
    <source>
        <dbReference type="ARBA" id="ARBA00010134"/>
    </source>
</evidence>
<feature type="domain" description="Caspase family p10" evidence="4">
    <location>
        <begin position="544"/>
        <end position="618"/>
    </location>
</feature>
<dbReference type="PANTHER" id="PTHR10454:SF232">
    <property type="entry name" value="AT03047P-RELATED"/>
    <property type="match status" value="1"/>
</dbReference>
<dbReference type="InterPro" id="IPR011600">
    <property type="entry name" value="Pept_C14_caspase"/>
</dbReference>
<reference evidence="6" key="2">
    <citation type="journal article" date="2015" name="Gigascience">
        <title>Reconstructing a comprehensive transcriptome assembly of a white-pupal translocated strain of the pest fruit fly Bactrocera cucurbitae.</title>
        <authorList>
            <person name="Sim S.B."/>
            <person name="Calla B."/>
            <person name="Hall B."/>
            <person name="DeRego T."/>
            <person name="Geib S.M."/>
        </authorList>
    </citation>
    <scope>NUCLEOTIDE SEQUENCE</scope>
</reference>
<evidence type="ECO:0000259" key="5">
    <source>
        <dbReference type="PROSITE" id="PS50208"/>
    </source>
</evidence>
<name>A0A0A1XQW9_ZEUCU</name>
<dbReference type="AlphaFoldDB" id="A0A0A1XQW9"/>
<dbReference type="GO" id="GO:0006508">
    <property type="term" value="P:proteolysis"/>
    <property type="evidence" value="ECO:0007669"/>
    <property type="project" value="InterPro"/>
</dbReference>
<sequence length="620" mass="67891">MFKKSAKNEKNNSKEAYNNALVRQDPRLKVRTATAHSETTNTTEKSATIFDNERGKVTHQTVRQTVTNQKTARITETLIRRTPTKEELEELLMTSGSFTNFTKPSSQWTKQETTVTQTNGRTQTSFVQHQKPTFPQPTTTTMGSGSSWKGITNSKPSSTLVVHADNYDPKSMLRALPPLTTSTPVTTSSLLNKPIRNTTSISSGSKITASKLGTRSSDNSIASKRAAFFNVKPTTTPTTSTSITSSSLLNKPIRATTTIGVSPLLNSYSSSQNGSGSKTTLPKLGSSSSDNNITSKKTSFYNAKPTTTITPLSNTATGYVSPYANRQYRSQDAVGYFSSTKPTNSASSTYLSTGLITTIPPTTKTLQQSSSSILPSKPQIPNLPQPQKSLSASEVKIKSNLNPGYAVIFNTVDFQDKERFGKRDGSDYDAKLLKETLEKYKLNVNTKKNPTVNNIKDTIKKLTTKNFSKYSCLVIVILSHGSANDLIAATDGVYNMNEVILYPILDIPTLKDKPKIFIIQACKGDLVPGEYKTDAYTTRGPPTEILKCYSTFEGYVSYRGETGSPFVQALCDEVKLKGDNTDIEQLMKNAIETVKTKTSSKQVPCMTTNLTKPFVFGHYV</sequence>
<dbReference type="PROSITE" id="PS50207">
    <property type="entry name" value="CASPASE_P10"/>
    <property type="match status" value="1"/>
</dbReference>
<dbReference type="InterPro" id="IPR002398">
    <property type="entry name" value="Pept_C14"/>
</dbReference>
<feature type="region of interest" description="Disordered" evidence="3">
    <location>
        <begin position="128"/>
        <end position="155"/>
    </location>
</feature>
<evidence type="ECO:0000256" key="2">
    <source>
        <dbReference type="RuleBase" id="RU003971"/>
    </source>
</evidence>
<dbReference type="Gene3D" id="3.40.50.1460">
    <property type="match status" value="1"/>
</dbReference>
<feature type="domain" description="Caspase family p20" evidence="5">
    <location>
        <begin position="402"/>
        <end position="526"/>
    </location>
</feature>
<feature type="compositionally biased region" description="Basic and acidic residues" evidence="3">
    <location>
        <begin position="1"/>
        <end position="13"/>
    </location>
</feature>
<organism evidence="6">
    <name type="scientific">Zeugodacus cucurbitae</name>
    <name type="common">Melon fruit fly</name>
    <name type="synonym">Bactrocera cucurbitae</name>
    <dbReference type="NCBI Taxonomy" id="28588"/>
    <lineage>
        <taxon>Eukaryota</taxon>
        <taxon>Metazoa</taxon>
        <taxon>Ecdysozoa</taxon>
        <taxon>Arthropoda</taxon>
        <taxon>Hexapoda</taxon>
        <taxon>Insecta</taxon>
        <taxon>Pterygota</taxon>
        <taxon>Neoptera</taxon>
        <taxon>Endopterygota</taxon>
        <taxon>Diptera</taxon>
        <taxon>Brachycera</taxon>
        <taxon>Muscomorpha</taxon>
        <taxon>Tephritoidea</taxon>
        <taxon>Tephritidae</taxon>
        <taxon>Zeugodacus</taxon>
        <taxon>Zeugodacus</taxon>
    </lineage>
</organism>
<dbReference type="PROSITE" id="PS50208">
    <property type="entry name" value="CASPASE_P20"/>
    <property type="match status" value="1"/>
</dbReference>
<dbReference type="InterPro" id="IPR029030">
    <property type="entry name" value="Caspase-like_dom_sf"/>
</dbReference>
<dbReference type="GO" id="GO:0043525">
    <property type="term" value="P:positive regulation of neuron apoptotic process"/>
    <property type="evidence" value="ECO:0007669"/>
    <property type="project" value="TreeGrafter"/>
</dbReference>
<feature type="region of interest" description="Disordered" evidence="3">
    <location>
        <begin position="366"/>
        <end position="387"/>
    </location>
</feature>
<dbReference type="PRINTS" id="PR00376">
    <property type="entry name" value="IL1BCENZYME"/>
</dbReference>
<dbReference type="GO" id="GO:0006915">
    <property type="term" value="P:apoptotic process"/>
    <property type="evidence" value="ECO:0007669"/>
    <property type="project" value="TreeGrafter"/>
</dbReference>
<dbReference type="EMBL" id="GBXI01000965">
    <property type="protein sequence ID" value="JAD13327.1"/>
    <property type="molecule type" value="Transcribed_RNA"/>
</dbReference>
<dbReference type="InterPro" id="IPR002138">
    <property type="entry name" value="Pept_C14_p10"/>
</dbReference>
<dbReference type="SUPFAM" id="SSF52129">
    <property type="entry name" value="Caspase-like"/>
    <property type="match status" value="1"/>
</dbReference>
<feature type="compositionally biased region" description="Low complexity" evidence="3">
    <location>
        <begin position="132"/>
        <end position="141"/>
    </location>
</feature>
<accession>A0A0A1XQW9</accession>
<dbReference type="InterPro" id="IPR001309">
    <property type="entry name" value="Pept_C14_p20"/>
</dbReference>